<dbReference type="Proteomes" id="UP001059480">
    <property type="component" value="Unassembled WGS sequence"/>
</dbReference>
<protein>
    <submittedName>
        <fullName evidence="1">Uncharacterized protein</fullName>
    </submittedName>
</protein>
<comment type="caution">
    <text evidence="1">The sequence shown here is derived from an EMBL/GenBank/DDBJ whole genome shotgun (WGS) entry which is preliminary data.</text>
</comment>
<sequence>MLVKAISNKKRRDITINKIYPVIIKEDNDIRIIDDFGGLSIYELDDFQVYKKNINSYTKYRDSLVYSLIDYPSFLENYYNDNKKAMSDVVNSQINIFEEDLNAEELEGVIKSENYSSYEKIVFIEAVKNKLTNELARSLANYLQKKYQIEQELLLPICKLLSKYQIQEVYDLFLNIMFDNTMNNESVQNIIIEYFNSYYEK</sequence>
<keyword evidence="2" id="KW-1185">Reference proteome</keyword>
<evidence type="ECO:0000313" key="2">
    <source>
        <dbReference type="Proteomes" id="UP001059480"/>
    </source>
</evidence>
<reference evidence="1" key="1">
    <citation type="submission" date="2022-07" db="EMBL/GenBank/DDBJ databases">
        <authorList>
            <person name="Jung M.-Y."/>
            <person name="Lee M."/>
        </authorList>
    </citation>
    <scope>NUCLEOTIDE SEQUENCE</scope>
    <source>
        <strain evidence="1">S8</strain>
    </source>
</reference>
<reference evidence="1" key="2">
    <citation type="journal article" date="2023" name="Curr. Microbiol.">
        <title>Granulicatella seriolae sp. nov., a Novel Facultative Anaerobe Isolated from Yellowtail Marine Fish.</title>
        <authorList>
            <person name="Lee M."/>
            <person name="Choi Y.J."/>
            <person name="Farooq A."/>
            <person name="Jeong J.B."/>
            <person name="Jung M.Y."/>
        </authorList>
    </citation>
    <scope>NUCLEOTIDE SEQUENCE</scope>
    <source>
        <strain evidence="1">S8</strain>
    </source>
</reference>
<name>A0ABT1WMV3_9LACT</name>
<organism evidence="1 2">
    <name type="scientific">Granulicatella seriolae</name>
    <dbReference type="NCBI Taxonomy" id="2967226"/>
    <lineage>
        <taxon>Bacteria</taxon>
        <taxon>Bacillati</taxon>
        <taxon>Bacillota</taxon>
        <taxon>Bacilli</taxon>
        <taxon>Lactobacillales</taxon>
        <taxon>Carnobacteriaceae</taxon>
        <taxon>Granulicatella</taxon>
    </lineage>
</organism>
<evidence type="ECO:0000313" key="1">
    <source>
        <dbReference type="EMBL" id="MCQ9209569.1"/>
    </source>
</evidence>
<dbReference type="EMBL" id="JANHNZ010000002">
    <property type="protein sequence ID" value="MCQ9209569.1"/>
    <property type="molecule type" value="Genomic_DNA"/>
</dbReference>
<proteinExistence type="predicted"/>
<dbReference type="RefSeq" id="WP_256944681.1">
    <property type="nucleotide sequence ID" value="NZ_JANHNZ010000002.1"/>
</dbReference>
<accession>A0ABT1WMV3</accession>
<reference evidence="1" key="3">
    <citation type="journal article" date="2023" name="Microbiol. Resour. Announc.">
        <title>Draft Genome Sequence of Granulicatella sp. Strain S8, Isolated from a Marine Fish, Seriola quinqueradiata.</title>
        <authorList>
            <person name="Lee M."/>
            <person name="Farooq A."/>
            <person name="Jeong J.B."/>
            <person name="Jung M.Y."/>
        </authorList>
    </citation>
    <scope>NUCLEOTIDE SEQUENCE</scope>
    <source>
        <strain evidence="1">S8</strain>
    </source>
</reference>
<gene>
    <name evidence="1" type="ORF">NPA36_03310</name>
</gene>